<sequence>MTILSYLTCRSKVMLLLASAFLATGASGAQPGAAGYNFSYSTKGDRSVWPTQVFDNGTETYFQFNPDRTIPAIFALTPCGNRVLITPRSQGPYLVVPGLYKNYSLQLGARSSTVDYAGTQEIPLEESIANEANCAKTSPATGVASGAREYGAVMPTLGDPAASPRPAGITQARSVVESAKKAAADKLAVADRNKADSEGAKAGAGAMAAIAGGTGGPAPTSVTAAAATVPTKPEGCPYVISPSDTKLSEVLERWATKGGYQLAWEITGEEPVISLTAQFCGKTFHEALEILLSSYDDTTPMKAIHWKQNNAIQLVSGSK</sequence>
<organism evidence="5 6">
    <name type="scientific">Undibacterium arcticum</name>
    <dbReference type="NCBI Taxonomy" id="1762892"/>
    <lineage>
        <taxon>Bacteria</taxon>
        <taxon>Pseudomonadati</taxon>
        <taxon>Pseudomonadota</taxon>
        <taxon>Betaproteobacteria</taxon>
        <taxon>Burkholderiales</taxon>
        <taxon>Oxalobacteraceae</taxon>
        <taxon>Undibacterium</taxon>
    </lineage>
</organism>
<dbReference type="InterPro" id="IPR018927">
    <property type="entry name" value="Pilus_synth_Q_C"/>
</dbReference>
<evidence type="ECO:0000256" key="3">
    <source>
        <dbReference type="SAM" id="SignalP"/>
    </source>
</evidence>
<evidence type="ECO:0000256" key="1">
    <source>
        <dbReference type="ARBA" id="ARBA00006135"/>
    </source>
</evidence>
<name>A0ABV7F7X3_9BURK</name>
<dbReference type="Proteomes" id="UP001595530">
    <property type="component" value="Unassembled WGS sequence"/>
</dbReference>
<keyword evidence="6" id="KW-1185">Reference proteome</keyword>
<protein>
    <submittedName>
        <fullName evidence="5">TrbG/VirB9 family P-type conjugative transfer protein</fullName>
    </submittedName>
</protein>
<keyword evidence="2 3" id="KW-0732">Signal</keyword>
<dbReference type="Pfam" id="PF10671">
    <property type="entry name" value="TcpQ"/>
    <property type="match status" value="1"/>
</dbReference>
<evidence type="ECO:0000259" key="4">
    <source>
        <dbReference type="Pfam" id="PF10671"/>
    </source>
</evidence>
<dbReference type="InterPro" id="IPR038161">
    <property type="entry name" value="VirB9/CagX/TrbG_C_sf"/>
</dbReference>
<dbReference type="InterPro" id="IPR033645">
    <property type="entry name" value="VirB9/CagX/TrbG_C"/>
</dbReference>
<evidence type="ECO:0000313" key="5">
    <source>
        <dbReference type="EMBL" id="MFC3110188.1"/>
    </source>
</evidence>
<dbReference type="EMBL" id="JBHRTP010000071">
    <property type="protein sequence ID" value="MFC3110188.1"/>
    <property type="molecule type" value="Genomic_DNA"/>
</dbReference>
<feature type="signal peptide" evidence="3">
    <location>
        <begin position="1"/>
        <end position="29"/>
    </location>
</feature>
<comment type="similarity">
    <text evidence="1">Belongs to the TrbG/VirB9 family.</text>
</comment>
<accession>A0ABV7F7X3</accession>
<evidence type="ECO:0000313" key="6">
    <source>
        <dbReference type="Proteomes" id="UP001595530"/>
    </source>
</evidence>
<dbReference type="CDD" id="cd06911">
    <property type="entry name" value="VirB9_CagX_TrbG"/>
    <property type="match status" value="1"/>
</dbReference>
<dbReference type="Gene3D" id="2.60.40.2500">
    <property type="match status" value="1"/>
</dbReference>
<dbReference type="InterPro" id="IPR010258">
    <property type="entry name" value="Conjugal_tfr_TrbG/VirB9/CagX"/>
</dbReference>
<reference evidence="6" key="1">
    <citation type="journal article" date="2019" name="Int. J. Syst. Evol. Microbiol.">
        <title>The Global Catalogue of Microorganisms (GCM) 10K type strain sequencing project: providing services to taxonomists for standard genome sequencing and annotation.</title>
        <authorList>
            <consortium name="The Broad Institute Genomics Platform"/>
            <consortium name="The Broad Institute Genome Sequencing Center for Infectious Disease"/>
            <person name="Wu L."/>
            <person name="Ma J."/>
        </authorList>
    </citation>
    <scope>NUCLEOTIDE SEQUENCE [LARGE SCALE GENOMIC DNA]</scope>
    <source>
        <strain evidence="6">KCTC 42986</strain>
    </source>
</reference>
<gene>
    <name evidence="5" type="ORF">ACFOFO_19855</name>
</gene>
<dbReference type="Pfam" id="PF03524">
    <property type="entry name" value="CagX"/>
    <property type="match status" value="1"/>
</dbReference>
<dbReference type="Gene3D" id="3.55.50.70">
    <property type="match status" value="1"/>
</dbReference>
<dbReference type="RefSeq" id="WP_390332545.1">
    <property type="nucleotide sequence ID" value="NZ_JBHRTP010000071.1"/>
</dbReference>
<proteinExistence type="inferred from homology"/>
<feature type="chain" id="PRO_5045140798" evidence="3">
    <location>
        <begin position="30"/>
        <end position="319"/>
    </location>
</feature>
<feature type="domain" description="Toxin co-regulated pilus biosynthesis protein Q C-terminal" evidence="4">
    <location>
        <begin position="240"/>
        <end position="313"/>
    </location>
</feature>
<comment type="caution">
    <text evidence="5">The sequence shown here is derived from an EMBL/GenBank/DDBJ whole genome shotgun (WGS) entry which is preliminary data.</text>
</comment>
<evidence type="ECO:0000256" key="2">
    <source>
        <dbReference type="ARBA" id="ARBA00022729"/>
    </source>
</evidence>